<accession>A0AA87ZAE5</accession>
<dbReference type="EMBL" id="BTGU01000003">
    <property type="protein sequence ID" value="GMN32613.1"/>
    <property type="molecule type" value="Genomic_DNA"/>
</dbReference>
<reference evidence="1" key="1">
    <citation type="submission" date="2023-07" db="EMBL/GenBank/DDBJ databases">
        <title>draft genome sequence of fig (Ficus carica).</title>
        <authorList>
            <person name="Takahashi T."/>
            <person name="Nishimura K."/>
        </authorList>
    </citation>
    <scope>NUCLEOTIDE SEQUENCE</scope>
</reference>
<gene>
    <name evidence="1" type="ORF">TIFTF001_003765</name>
</gene>
<name>A0AA87ZAE5_FICCA</name>
<comment type="caution">
    <text evidence="1">The sequence shown here is derived from an EMBL/GenBank/DDBJ whole genome shotgun (WGS) entry which is preliminary data.</text>
</comment>
<sequence>MLAQELNSTCHGGPYSQQHYCGLGLGEVESLIEGDAQGPEKTRGGVYVAEASQFLLHRLLDRAAARLPSWLVGWLSNATVECNVYVIVVSHPIYSETDAWIQNPRLTVGTHWGFDTNLLTLDVSGCKKRDTFCRSNRSRKCYSASNGSSIVYSVGPPRPSAARPGNGARQGRHYLATVGGTTYAST</sequence>
<protein>
    <submittedName>
        <fullName evidence="1">Uncharacterized protein</fullName>
    </submittedName>
</protein>
<evidence type="ECO:0000313" key="1">
    <source>
        <dbReference type="EMBL" id="GMN32613.1"/>
    </source>
</evidence>
<dbReference type="AlphaFoldDB" id="A0AA87ZAE5"/>
<evidence type="ECO:0000313" key="2">
    <source>
        <dbReference type="Proteomes" id="UP001187192"/>
    </source>
</evidence>
<organism evidence="1 2">
    <name type="scientific">Ficus carica</name>
    <name type="common">Common fig</name>
    <dbReference type="NCBI Taxonomy" id="3494"/>
    <lineage>
        <taxon>Eukaryota</taxon>
        <taxon>Viridiplantae</taxon>
        <taxon>Streptophyta</taxon>
        <taxon>Embryophyta</taxon>
        <taxon>Tracheophyta</taxon>
        <taxon>Spermatophyta</taxon>
        <taxon>Magnoliopsida</taxon>
        <taxon>eudicotyledons</taxon>
        <taxon>Gunneridae</taxon>
        <taxon>Pentapetalae</taxon>
        <taxon>rosids</taxon>
        <taxon>fabids</taxon>
        <taxon>Rosales</taxon>
        <taxon>Moraceae</taxon>
        <taxon>Ficeae</taxon>
        <taxon>Ficus</taxon>
    </lineage>
</organism>
<dbReference type="Proteomes" id="UP001187192">
    <property type="component" value="Unassembled WGS sequence"/>
</dbReference>
<proteinExistence type="predicted"/>
<keyword evidence="2" id="KW-1185">Reference proteome</keyword>